<proteinExistence type="inferred from homology"/>
<evidence type="ECO:0000256" key="4">
    <source>
        <dbReference type="ARBA" id="ARBA00022475"/>
    </source>
</evidence>
<feature type="transmembrane region" description="Helical" evidence="8">
    <location>
        <begin position="351"/>
        <end position="374"/>
    </location>
</feature>
<dbReference type="NCBIfam" id="TIGR01272">
    <property type="entry name" value="gluP"/>
    <property type="match status" value="1"/>
</dbReference>
<dbReference type="InterPro" id="IPR020846">
    <property type="entry name" value="MFS_dom"/>
</dbReference>
<name>A0ABR7YBS8_9SPHI</name>
<keyword evidence="11" id="KW-1185">Reference proteome</keyword>
<evidence type="ECO:0000256" key="5">
    <source>
        <dbReference type="ARBA" id="ARBA00022692"/>
    </source>
</evidence>
<feature type="transmembrane region" description="Helical" evidence="8">
    <location>
        <begin position="319"/>
        <end position="339"/>
    </location>
</feature>
<feature type="transmembrane region" description="Helical" evidence="8">
    <location>
        <begin position="204"/>
        <end position="223"/>
    </location>
</feature>
<evidence type="ECO:0000256" key="3">
    <source>
        <dbReference type="ARBA" id="ARBA00009120"/>
    </source>
</evidence>
<keyword evidence="6 8" id="KW-1133">Transmembrane helix</keyword>
<evidence type="ECO:0000256" key="2">
    <source>
        <dbReference type="ARBA" id="ARBA00004429"/>
    </source>
</evidence>
<feature type="transmembrane region" description="Helical" evidence="8">
    <location>
        <begin position="118"/>
        <end position="140"/>
    </location>
</feature>
<keyword evidence="4" id="KW-1003">Cell membrane</keyword>
<comment type="function">
    <text evidence="1">Intake of glucose and galactose.</text>
</comment>
<evidence type="ECO:0000256" key="6">
    <source>
        <dbReference type="ARBA" id="ARBA00022989"/>
    </source>
</evidence>
<dbReference type="EMBL" id="JACOIJ010000005">
    <property type="protein sequence ID" value="MBD1428757.1"/>
    <property type="molecule type" value="Genomic_DNA"/>
</dbReference>
<dbReference type="InterPro" id="IPR050375">
    <property type="entry name" value="MFS_TsgA-like"/>
</dbReference>
<dbReference type="InterPro" id="IPR011701">
    <property type="entry name" value="MFS"/>
</dbReference>
<evidence type="ECO:0000259" key="9">
    <source>
        <dbReference type="PROSITE" id="PS50850"/>
    </source>
</evidence>
<sequence length="441" mass="48646">MKKSIHNPISVDQLTSQQKVISVIIIAVLFFVFGFVTWVNAILIPYFKIAFDLSHFASYLVAFAFYIAYLVMAVPSGYILKYFGFKGGMMLGFFMMAIGAFLFIPAGAYRIYEVFLTGLFTLGVGLSILQTAANPYVTILGDKERAAQRFSIMGISNKVAGIIAPLLFAAIILKPEDKSFFENLSLLPIAQKEAALDELVGRVVVPYMVIGFILVALGLLVKYSPLPEIDSEKETDENSSSNSSKKSVLSFPYLVLGSVAIFFHVGSQVIAVDSVINYAQYHGLNFLEAKSFPSYTLTATILGYLLGITFIPKVLSQLLALRICTCLGFILSLGVIYVSGHVSLLGHHTDVSVWFLVALGFANSMIWAGVWPLALNNLGKFLKVGASLLVMALCGNAIMPMIYGYFADTEGLRFAYWVLVPCYIYLIFYAFYGYNIKSWKK</sequence>
<evidence type="ECO:0000256" key="7">
    <source>
        <dbReference type="ARBA" id="ARBA00023136"/>
    </source>
</evidence>
<feature type="transmembrane region" description="Helical" evidence="8">
    <location>
        <begin position="91"/>
        <end position="112"/>
    </location>
</feature>
<dbReference type="InterPro" id="IPR005964">
    <property type="entry name" value="Glc/Gal_transptr_bac"/>
</dbReference>
<dbReference type="Proteomes" id="UP000651271">
    <property type="component" value="Unassembled WGS sequence"/>
</dbReference>
<feature type="transmembrane region" description="Helical" evidence="8">
    <location>
        <begin position="381"/>
        <end position="402"/>
    </location>
</feature>
<dbReference type="SUPFAM" id="SSF103473">
    <property type="entry name" value="MFS general substrate transporter"/>
    <property type="match status" value="1"/>
</dbReference>
<evidence type="ECO:0000313" key="11">
    <source>
        <dbReference type="Proteomes" id="UP000651271"/>
    </source>
</evidence>
<comment type="similarity">
    <text evidence="3">Belongs to the major facilitator superfamily. FHS transporter (TC 2.A.1.7) family.</text>
</comment>
<feature type="transmembrane region" description="Helical" evidence="8">
    <location>
        <begin position="56"/>
        <end position="79"/>
    </location>
</feature>
<comment type="subcellular location">
    <subcellularLocation>
        <location evidence="2">Cell inner membrane</location>
        <topology evidence="2">Multi-pass membrane protein</topology>
    </subcellularLocation>
</comment>
<dbReference type="Pfam" id="PF07690">
    <property type="entry name" value="MFS_1"/>
    <property type="match status" value="1"/>
</dbReference>
<feature type="domain" description="Major facilitator superfamily (MFS) profile" evidence="9">
    <location>
        <begin position="22"/>
        <end position="438"/>
    </location>
</feature>
<dbReference type="PROSITE" id="PS50850">
    <property type="entry name" value="MFS"/>
    <property type="match status" value="1"/>
</dbReference>
<dbReference type="CDD" id="cd17394">
    <property type="entry name" value="MFS_FucP_like"/>
    <property type="match status" value="1"/>
</dbReference>
<evidence type="ECO:0000256" key="8">
    <source>
        <dbReference type="SAM" id="Phobius"/>
    </source>
</evidence>
<keyword evidence="5 8" id="KW-0812">Transmembrane</keyword>
<feature type="transmembrane region" description="Helical" evidence="8">
    <location>
        <begin position="251"/>
        <end position="272"/>
    </location>
</feature>
<dbReference type="InterPro" id="IPR036259">
    <property type="entry name" value="MFS_trans_sf"/>
</dbReference>
<feature type="transmembrane region" description="Helical" evidence="8">
    <location>
        <begin position="20"/>
        <end position="44"/>
    </location>
</feature>
<evidence type="ECO:0000313" key="10">
    <source>
        <dbReference type="EMBL" id="MBD1428757.1"/>
    </source>
</evidence>
<evidence type="ECO:0000256" key="1">
    <source>
        <dbReference type="ARBA" id="ARBA00003321"/>
    </source>
</evidence>
<dbReference type="Gene3D" id="1.20.1250.20">
    <property type="entry name" value="MFS general substrate transporter like domains"/>
    <property type="match status" value="2"/>
</dbReference>
<reference evidence="10 11" key="1">
    <citation type="submission" date="2020-08" db="EMBL/GenBank/DDBJ databases">
        <title>Sphingobacterium sp. DN04309 isolated from aquaculture water.</title>
        <authorList>
            <person name="Zhang M."/>
        </authorList>
    </citation>
    <scope>NUCLEOTIDE SEQUENCE [LARGE SCALE GENOMIC DNA]</scope>
    <source>
        <strain evidence="10 11">DN04309</strain>
    </source>
</reference>
<keyword evidence="7 8" id="KW-0472">Membrane</keyword>
<dbReference type="PANTHER" id="PTHR43702">
    <property type="entry name" value="L-FUCOSE-PROTON SYMPORTER"/>
    <property type="match status" value="1"/>
</dbReference>
<dbReference type="RefSeq" id="WP_165291300.1">
    <property type="nucleotide sequence ID" value="NZ_JACOIJ010000005.1"/>
</dbReference>
<feature type="transmembrane region" description="Helical" evidence="8">
    <location>
        <begin position="292"/>
        <end position="312"/>
    </location>
</feature>
<feature type="transmembrane region" description="Helical" evidence="8">
    <location>
        <begin position="414"/>
        <end position="434"/>
    </location>
</feature>
<dbReference type="PANTHER" id="PTHR43702:SF12">
    <property type="entry name" value="N-ACETYL GLUCOSAMINE TRANSPORTER NAGP"/>
    <property type="match status" value="1"/>
</dbReference>
<feature type="transmembrane region" description="Helical" evidence="8">
    <location>
        <begin position="152"/>
        <end position="173"/>
    </location>
</feature>
<gene>
    <name evidence="10" type="ORF">H8B04_04090</name>
</gene>
<accession>A0ABR7YBS8</accession>
<comment type="caution">
    <text evidence="10">The sequence shown here is derived from an EMBL/GenBank/DDBJ whole genome shotgun (WGS) entry which is preliminary data.</text>
</comment>
<organism evidence="10 11">
    <name type="scientific">Sphingobacterium litopenaei</name>
    <dbReference type="NCBI Taxonomy" id="2763500"/>
    <lineage>
        <taxon>Bacteria</taxon>
        <taxon>Pseudomonadati</taxon>
        <taxon>Bacteroidota</taxon>
        <taxon>Sphingobacteriia</taxon>
        <taxon>Sphingobacteriales</taxon>
        <taxon>Sphingobacteriaceae</taxon>
        <taxon>Sphingobacterium</taxon>
    </lineage>
</organism>
<protein>
    <submittedName>
        <fullName evidence="10">Sugar MFS transporter</fullName>
    </submittedName>
</protein>